<sequence length="169" mass="19144">MKIKGAMPTTEGIVVPESLADRIDVRCTAKLRDYETKAINLALTVMAQQFAYEKPVIRNRALLAFIPGFTLSMSLDGDELGMTKSMLVFPLRQWREIADNDTDIPCFAVMEEMCHCFYGIADETEVKKKVVGIVRRFIKQSVTFEQVFPGWDCETSSLRSSTGDHRPRN</sequence>
<dbReference type="AlphaFoldDB" id="A0A087BFH8"/>
<accession>A0A087BFH8</accession>
<dbReference type="RefSeq" id="WP_032683780.1">
    <property type="nucleotide sequence ID" value="NZ_JGZA01000015.1"/>
</dbReference>
<name>A0A087BFH8_BIFLN</name>
<gene>
    <name evidence="1" type="ORF">BLSS_0079</name>
</gene>
<dbReference type="EMBL" id="JGZA01000015">
    <property type="protein sequence ID" value="KFI69778.1"/>
    <property type="molecule type" value="Genomic_DNA"/>
</dbReference>
<reference evidence="1 2" key="1">
    <citation type="submission" date="2014-03" db="EMBL/GenBank/DDBJ databases">
        <title>Genomics of Bifidobacteria.</title>
        <authorList>
            <person name="Ventura M."/>
            <person name="Milani C."/>
            <person name="Lugli G.A."/>
        </authorList>
    </citation>
    <scope>NUCLEOTIDE SEQUENCE [LARGE SCALE GENOMIC DNA]</scope>
    <source>
        <strain evidence="1 2">LMG 21814</strain>
    </source>
</reference>
<protein>
    <submittedName>
        <fullName evidence="1">Uncharacterized protein</fullName>
    </submittedName>
</protein>
<proteinExistence type="predicted"/>
<evidence type="ECO:0000313" key="1">
    <source>
        <dbReference type="EMBL" id="KFI69778.1"/>
    </source>
</evidence>
<evidence type="ECO:0000313" key="2">
    <source>
        <dbReference type="Proteomes" id="UP000029024"/>
    </source>
</evidence>
<comment type="caution">
    <text evidence="1">The sequence shown here is derived from an EMBL/GenBank/DDBJ whole genome shotgun (WGS) entry which is preliminary data.</text>
</comment>
<organism evidence="1 2">
    <name type="scientific">Bifidobacterium longum subsp. suis</name>
    <dbReference type="NCBI Taxonomy" id="1695"/>
    <lineage>
        <taxon>Bacteria</taxon>
        <taxon>Bacillati</taxon>
        <taxon>Actinomycetota</taxon>
        <taxon>Actinomycetes</taxon>
        <taxon>Bifidobacteriales</taxon>
        <taxon>Bifidobacteriaceae</taxon>
        <taxon>Bifidobacterium</taxon>
    </lineage>
</organism>
<dbReference type="Proteomes" id="UP000029024">
    <property type="component" value="Unassembled WGS sequence"/>
</dbReference>